<name>A0A9W8A9A7_9FUNG</name>
<accession>A0A9W8A9A7</accession>
<keyword evidence="5" id="KW-1185">Reference proteome</keyword>
<evidence type="ECO:0000313" key="4">
    <source>
        <dbReference type="EMBL" id="KAJ1920881.1"/>
    </source>
</evidence>
<keyword evidence="2" id="KW-1133">Transmembrane helix</keyword>
<dbReference type="CDD" id="cd06532">
    <property type="entry name" value="Glyco_transf_25"/>
    <property type="match status" value="1"/>
</dbReference>
<keyword evidence="2" id="KW-0472">Membrane</keyword>
<feature type="transmembrane region" description="Helical" evidence="2">
    <location>
        <begin position="40"/>
        <end position="59"/>
    </location>
</feature>
<evidence type="ECO:0000313" key="5">
    <source>
        <dbReference type="Proteomes" id="UP001150569"/>
    </source>
</evidence>
<evidence type="ECO:0000256" key="1">
    <source>
        <dbReference type="SAM" id="MobiDB-lite"/>
    </source>
</evidence>
<sequence>MARISVNPDYEAESNLAGESLHLYDPTTTGLSYRSHRKRCITLGVLTLCGFMLFTLTIFNTVNTVAILDTLRDRVYVQSDNRIYGQSSTKDGAEASTRAGQNATLTPELIRVQRIREAEQLSESVLGHTYVINLAKRTDRRDTMTNLFSYLNIPIEFRTAATPATMEFIPPSAEKANMGKNHLACWRSHMDTLQDIVRNKYAWATVFEDDVSTETDLVRRVQDLLPKLPADWDMFYLGHCSTGKFFGPPLKSTSHIRILNGAWCTHAYMVNLRGARKLLKLLAHPDRPVDNMIADLGMAHQIATYAVDPAPVVQIRGSDDPSDISPGSGRLSEHLDHDGRKALEDMIKTSDSKLLS</sequence>
<dbReference type="Pfam" id="PF01755">
    <property type="entry name" value="Glyco_transf_25"/>
    <property type="match status" value="1"/>
</dbReference>
<dbReference type="AlphaFoldDB" id="A0A9W8A9A7"/>
<protein>
    <recommendedName>
        <fullName evidence="3">Glycosyl transferase family 25 domain-containing protein</fullName>
    </recommendedName>
</protein>
<dbReference type="Proteomes" id="UP001150569">
    <property type="component" value="Unassembled WGS sequence"/>
</dbReference>
<dbReference type="EMBL" id="JANBPT010000432">
    <property type="protein sequence ID" value="KAJ1920881.1"/>
    <property type="molecule type" value="Genomic_DNA"/>
</dbReference>
<comment type="caution">
    <text evidence="4">The sequence shown here is derived from an EMBL/GenBank/DDBJ whole genome shotgun (WGS) entry which is preliminary data.</text>
</comment>
<dbReference type="OrthoDB" id="47375at2759"/>
<organism evidence="4 5">
    <name type="scientific">Tieghemiomyces parasiticus</name>
    <dbReference type="NCBI Taxonomy" id="78921"/>
    <lineage>
        <taxon>Eukaryota</taxon>
        <taxon>Fungi</taxon>
        <taxon>Fungi incertae sedis</taxon>
        <taxon>Zoopagomycota</taxon>
        <taxon>Kickxellomycotina</taxon>
        <taxon>Dimargaritomycetes</taxon>
        <taxon>Dimargaritales</taxon>
        <taxon>Dimargaritaceae</taxon>
        <taxon>Tieghemiomyces</taxon>
    </lineage>
</organism>
<evidence type="ECO:0000259" key="3">
    <source>
        <dbReference type="Pfam" id="PF01755"/>
    </source>
</evidence>
<keyword evidence="2" id="KW-0812">Transmembrane</keyword>
<feature type="domain" description="Glycosyl transferase family 25" evidence="3">
    <location>
        <begin position="128"/>
        <end position="293"/>
    </location>
</feature>
<proteinExistence type="predicted"/>
<feature type="region of interest" description="Disordered" evidence="1">
    <location>
        <begin position="317"/>
        <end position="336"/>
    </location>
</feature>
<reference evidence="4" key="1">
    <citation type="submission" date="2022-07" db="EMBL/GenBank/DDBJ databases">
        <title>Phylogenomic reconstructions and comparative analyses of Kickxellomycotina fungi.</title>
        <authorList>
            <person name="Reynolds N.K."/>
            <person name="Stajich J.E."/>
            <person name="Barry K."/>
            <person name="Grigoriev I.V."/>
            <person name="Crous P."/>
            <person name="Smith M.E."/>
        </authorList>
    </citation>
    <scope>NUCLEOTIDE SEQUENCE</scope>
    <source>
        <strain evidence="4">RSA 861</strain>
    </source>
</reference>
<dbReference type="InterPro" id="IPR002654">
    <property type="entry name" value="Glyco_trans_25"/>
</dbReference>
<gene>
    <name evidence="4" type="ORF">IWQ60_006892</name>
</gene>
<evidence type="ECO:0000256" key="2">
    <source>
        <dbReference type="SAM" id="Phobius"/>
    </source>
</evidence>